<dbReference type="InterPro" id="IPR058033">
    <property type="entry name" value="ARM_TBCD_2nd"/>
</dbReference>
<dbReference type="SUPFAM" id="SSF48371">
    <property type="entry name" value="ARM repeat"/>
    <property type="match status" value="2"/>
</dbReference>
<evidence type="ECO:0000259" key="3">
    <source>
        <dbReference type="Pfam" id="PF12612"/>
    </source>
</evidence>
<evidence type="ECO:0000256" key="1">
    <source>
        <dbReference type="ARBA" id="ARBA00023186"/>
    </source>
</evidence>
<dbReference type="Pfam" id="PF12612">
    <property type="entry name" value="TFCD_C"/>
    <property type="match status" value="1"/>
</dbReference>
<dbReference type="PANTHER" id="PTHR12658:SF0">
    <property type="entry name" value="TUBULIN-SPECIFIC CHAPERONE D"/>
    <property type="match status" value="1"/>
</dbReference>
<dbReference type="GO" id="GO:0000226">
    <property type="term" value="P:microtubule cytoskeleton organization"/>
    <property type="evidence" value="ECO:0007669"/>
    <property type="project" value="TreeGrafter"/>
</dbReference>
<feature type="region of interest" description="Disordered" evidence="2">
    <location>
        <begin position="1"/>
        <end position="40"/>
    </location>
</feature>
<evidence type="ECO:0000313" key="5">
    <source>
        <dbReference type="EMBL" id="CCC92377.1"/>
    </source>
</evidence>
<accession>G0USL4</accession>
<evidence type="ECO:0000256" key="2">
    <source>
        <dbReference type="SAM" id="MobiDB-lite"/>
    </source>
</evidence>
<sequence>MSNEPRELAHPASPVEARDDDDMTGHGEEAEGAGEDEWGPAFFEEADECAALLSRLCMEWENRKSVTEGNTGNRWSVMLPTAVEDPQGVAEGVERFERIITVYQQLPNLLHGHLEMLLGPLMTMLQELIPTAGDIWRLKEHMGTTTEHDADEESGLYGLGRNYDDYDADAPKTLLHHVCRAIYVVVKTVGEKCCTSYFSNDVKLYEDVFYALTWWQANKKQRREWEVRYCLLLWLSNLVLVPFSLTVIDSVASYTENNTETCSLSDTVLNTAVAFLEDTSKCREGAALLVARLLTRPDSESHRRRFFQYAQEAVSDPSSSSLLLHGVLLALAKTMKFGRREELAPYAPRLIPTVAAVFSARGNDTLLCKAVVKVEQRLALSLLRRRSAPWKYCRQVASLHQNLANATASETTGGYASNAQDNMTVDAKNEEEEDDDCLPDGTGLEDAIGLLLEAVSHKDTVVRWSAAKGVARICGRLPRPMAEDVLNALLDVFSVEHSDSGWHGGLLALAELCRRSILPPQRLATVVQTTTKGLMFDLSKGTYSVGSHVRDAACYVCWSIARAYNANDIEEHVHKLSTSLVVASLFDREVHVRRAAAAAFQEAVGRLGNFPDGIRLVTTMDFFSLASLQNAYLHVAPAVAENEAYRGRMLEELVAVKLLHWDRRVRCFAAQALGQLAVHEKQTVLSEVVPQLLSRVMDNTVAVRHGAILGIAELINHLDVYLWPEELRVKIAGLVPQLDAARLFRSRGGEFVRHACCKLLAAAATRRLPLPEALEVPKLGGMTSRVNTLAKLQEFFEDTWKQILEWLQFDAVEAYDKFAAAYFTTFKTPAHHQMLKRMLGGCEQSRSPMDRRGNILAIGALPWPIISTVAAQAAEDDGAVVKEAYFMIILKTAMSATKLEKCQESQDAESRRNAVRTLKTTLLRIPKGTPEITVDLYETLTQHMLDTLNDYASDRRGDVGSFVRLETIGSLPAVVEYGLEVGHCSAALATRVIQGLLKQAMEKLDKLRGRAIIALQEILSFTENLLRENCSGGQIGPSSRESAPTGENVGVGKGTAVIGCGGGEDIEILVKALSLDPALDKCSPLVIFTNVARPLLLTEAFASCVAEGLVVSAGSLSVHIMQPAADAFLYAFRKSAEEGARLSRVLITIAANHAHDERVIVPLCVTLDRLVNAGVFDESRHIDVVEILRSELKYFATNIHALLPLVGVLGDLCRSPVIAAREAAWGLSLVMLASRYPKVRARMGTDMYTSLLVLASGSSDQNFDRAIQQLTTTQWDGNDATKVRGARDELYGALGLTRPSKTAVGDIDGAEQKRKTSHVVAGSYLHLVHEAGY</sequence>
<gene>
    <name evidence="5" type="ORF">TCIL3000_8_6040</name>
</gene>
<dbReference type="PANTHER" id="PTHR12658">
    <property type="entry name" value="BETA-TUBULIN COFACTOR D"/>
    <property type="match status" value="1"/>
</dbReference>
<feature type="domain" description="Tubulin-folding cofactor D C-terminal" evidence="3">
    <location>
        <begin position="991"/>
        <end position="1191"/>
    </location>
</feature>
<dbReference type="InterPro" id="IPR016024">
    <property type="entry name" value="ARM-type_fold"/>
</dbReference>
<reference evidence="5" key="1">
    <citation type="journal article" date="2012" name="Proc. Natl. Acad. Sci. U.S.A.">
        <title>Antigenic diversity is generated by distinct evolutionary mechanisms in African trypanosome species.</title>
        <authorList>
            <person name="Jackson A.P."/>
            <person name="Berry A."/>
            <person name="Aslett M."/>
            <person name="Allison H.C."/>
            <person name="Burton P."/>
            <person name="Vavrova-Anderson J."/>
            <person name="Brown R."/>
            <person name="Browne H."/>
            <person name="Corton N."/>
            <person name="Hauser H."/>
            <person name="Gamble J."/>
            <person name="Gilderthorp R."/>
            <person name="Marcello L."/>
            <person name="McQuillan J."/>
            <person name="Otto T.D."/>
            <person name="Quail M.A."/>
            <person name="Sanders M.J."/>
            <person name="van Tonder A."/>
            <person name="Ginger M.L."/>
            <person name="Field M.C."/>
            <person name="Barry J.D."/>
            <person name="Hertz-Fowler C."/>
            <person name="Berriman M."/>
        </authorList>
    </citation>
    <scope>NUCLEOTIDE SEQUENCE</scope>
    <source>
        <strain evidence="5">IL3000</strain>
    </source>
</reference>
<dbReference type="Pfam" id="PF25767">
    <property type="entry name" value="ARM_TBCD_2nd"/>
    <property type="match status" value="1"/>
</dbReference>
<feature type="compositionally biased region" description="Acidic residues" evidence="2">
    <location>
        <begin position="30"/>
        <end position="40"/>
    </location>
</feature>
<dbReference type="GO" id="GO:0007023">
    <property type="term" value="P:post-chaperonin tubulin folding pathway"/>
    <property type="evidence" value="ECO:0007669"/>
    <property type="project" value="InterPro"/>
</dbReference>
<organism evidence="5">
    <name type="scientific">Trypanosoma congolense (strain IL3000)</name>
    <dbReference type="NCBI Taxonomy" id="1068625"/>
    <lineage>
        <taxon>Eukaryota</taxon>
        <taxon>Discoba</taxon>
        <taxon>Euglenozoa</taxon>
        <taxon>Kinetoplastea</taxon>
        <taxon>Metakinetoplastina</taxon>
        <taxon>Trypanosomatida</taxon>
        <taxon>Trypanosomatidae</taxon>
        <taxon>Trypanosoma</taxon>
        <taxon>Nannomonas</taxon>
    </lineage>
</organism>
<keyword evidence="1" id="KW-0143">Chaperone</keyword>
<dbReference type="GO" id="GO:0007021">
    <property type="term" value="P:tubulin complex assembly"/>
    <property type="evidence" value="ECO:0007669"/>
    <property type="project" value="InterPro"/>
</dbReference>
<dbReference type="Gene3D" id="1.25.10.10">
    <property type="entry name" value="Leucine-rich Repeat Variant"/>
    <property type="match status" value="2"/>
</dbReference>
<dbReference type="VEuPathDB" id="TriTrypDB:TcIL3000_8_6040"/>
<protein>
    <submittedName>
        <fullName evidence="5">Uncharacterized protein TCIL3000_8_6040</fullName>
    </submittedName>
</protein>
<dbReference type="InterPro" id="IPR033162">
    <property type="entry name" value="TBCD"/>
</dbReference>
<dbReference type="InterPro" id="IPR011989">
    <property type="entry name" value="ARM-like"/>
</dbReference>
<dbReference type="InterPro" id="IPR022577">
    <property type="entry name" value="TBCD_C"/>
</dbReference>
<dbReference type="Pfam" id="PF23579">
    <property type="entry name" value="ARM_TBCD"/>
    <property type="match status" value="1"/>
</dbReference>
<proteinExistence type="predicted"/>
<dbReference type="EMBL" id="HE575321">
    <property type="protein sequence ID" value="CCC92377.1"/>
    <property type="molecule type" value="Genomic_DNA"/>
</dbReference>
<name>G0USL4_TRYCI</name>
<evidence type="ECO:0000259" key="4">
    <source>
        <dbReference type="Pfam" id="PF25767"/>
    </source>
</evidence>
<dbReference type="GO" id="GO:0048487">
    <property type="term" value="F:beta-tubulin binding"/>
    <property type="evidence" value="ECO:0007669"/>
    <property type="project" value="InterPro"/>
</dbReference>
<dbReference type="GO" id="GO:0005096">
    <property type="term" value="F:GTPase activator activity"/>
    <property type="evidence" value="ECO:0007669"/>
    <property type="project" value="InterPro"/>
</dbReference>
<feature type="domain" description="Tubulin-folding cofactor D ARM repeats" evidence="4">
    <location>
        <begin position="367"/>
        <end position="614"/>
    </location>
</feature>